<evidence type="ECO:0000313" key="1">
    <source>
        <dbReference type="EMBL" id="PWV98607.1"/>
    </source>
</evidence>
<name>A0A2V2YQ58_9BACL</name>
<comment type="caution">
    <text evidence="1">The sequence shown here is derived from an EMBL/GenBank/DDBJ whole genome shotgun (WGS) entry which is preliminary data.</text>
</comment>
<proteinExistence type="predicted"/>
<accession>A0A2V2YQ58</accession>
<gene>
    <name evidence="1" type="ORF">DFQ01_1166</name>
</gene>
<dbReference type="EMBL" id="QGTQ01000016">
    <property type="protein sequence ID" value="PWV98607.1"/>
    <property type="molecule type" value="Genomic_DNA"/>
</dbReference>
<organism evidence="1 2">
    <name type="scientific">Paenibacillus cellulosilyticus</name>
    <dbReference type="NCBI Taxonomy" id="375489"/>
    <lineage>
        <taxon>Bacteria</taxon>
        <taxon>Bacillati</taxon>
        <taxon>Bacillota</taxon>
        <taxon>Bacilli</taxon>
        <taxon>Bacillales</taxon>
        <taxon>Paenibacillaceae</taxon>
        <taxon>Paenibacillus</taxon>
    </lineage>
</organism>
<keyword evidence="2" id="KW-1185">Reference proteome</keyword>
<protein>
    <submittedName>
        <fullName evidence="1">Uncharacterized protein</fullName>
    </submittedName>
</protein>
<dbReference type="Proteomes" id="UP000246635">
    <property type="component" value="Unassembled WGS sequence"/>
</dbReference>
<reference evidence="1 2" key="1">
    <citation type="submission" date="2018-05" db="EMBL/GenBank/DDBJ databases">
        <title>Genomic Encyclopedia of Type Strains, Phase III (KMG-III): the genomes of soil and plant-associated and newly described type strains.</title>
        <authorList>
            <person name="Whitman W."/>
        </authorList>
    </citation>
    <scope>NUCLEOTIDE SEQUENCE [LARGE SCALE GENOMIC DNA]</scope>
    <source>
        <strain evidence="1 2">CECT 5696</strain>
    </source>
</reference>
<evidence type="ECO:0000313" key="2">
    <source>
        <dbReference type="Proteomes" id="UP000246635"/>
    </source>
</evidence>
<dbReference type="AlphaFoldDB" id="A0A2V2YQ58"/>
<sequence length="276" mass="30425">MKWVAAAVSLAAVVIVAINFIAEQREEPTIADGIRNNELHPPKEAAVTTSETVKFIETPTAESIFQQQYKLNFKPVTDALQPIQKVKASSVATDDRVRTINIDGQTYWIYTRPSSDDPTEVFIGLAAGSDLYDFGTIGGDVYAEEAAIDKVELFGASYMRLSGFCGANCAVDRYIRMKDGVPVQNIYFNFPTQIGDWNHDGQNELVYSDSSMPVNSILVRFQDDKLEAVSLMELLQAKGGVVYDSGTNTFNAYIPSSDKVTSFVFESGDKLVQNIK</sequence>